<feature type="region of interest" description="Disordered" evidence="1">
    <location>
        <begin position="30"/>
        <end position="56"/>
    </location>
</feature>
<dbReference type="RefSeq" id="WP_380895058.1">
    <property type="nucleotide sequence ID" value="NZ_JBHTKY010000005.1"/>
</dbReference>
<dbReference type="Pfam" id="PF13852">
    <property type="entry name" value="DUF4197"/>
    <property type="match status" value="1"/>
</dbReference>
<sequence>MKKIRHIQIMSLVGVSLFLSSCETLSQGGFTLPPQSTGSTGSNTGGSGSSTSGGTITQAEANTGIKQALNNGLQASIKTLSVKDGFLGDAAVKILMPEEARKVESALRAIGMNSLCDQFIASMNRAAESAVKEASSVFVNSLSKMTVNDAFNILLSGQQDAATNFFKRSTSSELTTRFSPIVESAMGKNNVSTYWNQLTTAYNKLPLSNKIETNLTAYVTQKAIDGLFVKVADQELKIRQNIGGARNSGILDKVFGWVDKQ</sequence>
<keyword evidence="4" id="KW-1185">Reference proteome</keyword>
<protein>
    <submittedName>
        <fullName evidence="3">DUF4197 domain-containing protein</fullName>
    </submittedName>
</protein>
<feature type="signal peptide" evidence="2">
    <location>
        <begin position="1"/>
        <end position="26"/>
    </location>
</feature>
<dbReference type="InterPro" id="IPR025245">
    <property type="entry name" value="DUF4197"/>
</dbReference>
<dbReference type="PROSITE" id="PS51257">
    <property type="entry name" value="PROKAR_LIPOPROTEIN"/>
    <property type="match status" value="1"/>
</dbReference>
<dbReference type="Proteomes" id="UP001597205">
    <property type="component" value="Unassembled WGS sequence"/>
</dbReference>
<evidence type="ECO:0000256" key="2">
    <source>
        <dbReference type="SAM" id="SignalP"/>
    </source>
</evidence>
<name>A0ABW3RJZ1_9SPHI</name>
<accession>A0ABW3RJZ1</accession>
<comment type="caution">
    <text evidence="3">The sequence shown here is derived from an EMBL/GenBank/DDBJ whole genome shotgun (WGS) entry which is preliminary data.</text>
</comment>
<keyword evidence="2" id="KW-0732">Signal</keyword>
<gene>
    <name evidence="3" type="ORF">ACFQ2C_05735</name>
</gene>
<dbReference type="EMBL" id="JBHTKY010000005">
    <property type="protein sequence ID" value="MFD1165106.1"/>
    <property type="molecule type" value="Genomic_DNA"/>
</dbReference>
<organism evidence="3 4">
    <name type="scientific">Sphingobacterium daejeonense</name>
    <dbReference type="NCBI Taxonomy" id="371142"/>
    <lineage>
        <taxon>Bacteria</taxon>
        <taxon>Pseudomonadati</taxon>
        <taxon>Bacteroidota</taxon>
        <taxon>Sphingobacteriia</taxon>
        <taxon>Sphingobacteriales</taxon>
        <taxon>Sphingobacteriaceae</taxon>
        <taxon>Sphingobacterium</taxon>
    </lineage>
</organism>
<evidence type="ECO:0000256" key="1">
    <source>
        <dbReference type="SAM" id="MobiDB-lite"/>
    </source>
</evidence>
<evidence type="ECO:0000313" key="4">
    <source>
        <dbReference type="Proteomes" id="UP001597205"/>
    </source>
</evidence>
<feature type="chain" id="PRO_5046990843" evidence="2">
    <location>
        <begin position="27"/>
        <end position="261"/>
    </location>
</feature>
<reference evidence="4" key="1">
    <citation type="journal article" date="2019" name="Int. J. Syst. Evol. Microbiol.">
        <title>The Global Catalogue of Microorganisms (GCM) 10K type strain sequencing project: providing services to taxonomists for standard genome sequencing and annotation.</title>
        <authorList>
            <consortium name="The Broad Institute Genomics Platform"/>
            <consortium name="The Broad Institute Genome Sequencing Center for Infectious Disease"/>
            <person name="Wu L."/>
            <person name="Ma J."/>
        </authorList>
    </citation>
    <scope>NUCLEOTIDE SEQUENCE [LARGE SCALE GENOMIC DNA]</scope>
    <source>
        <strain evidence="4">CCUG 52468</strain>
    </source>
</reference>
<evidence type="ECO:0000313" key="3">
    <source>
        <dbReference type="EMBL" id="MFD1165106.1"/>
    </source>
</evidence>
<proteinExistence type="predicted"/>